<dbReference type="BioGRID-ORCS" id="32788">
    <property type="hits" value="0 hits in 1 CRISPR screen"/>
</dbReference>
<dbReference type="AGR" id="FB:FBgn0030892"/>
<reference evidence="2 4" key="4">
    <citation type="journal article" date="2002" name="Genome Biol.">
        <title>The transposable elements of the Drosophila melanogaster euchromatin: a genomics perspective.</title>
        <authorList>
            <person name="Kaminker J.S."/>
            <person name="Bergman C.M."/>
            <person name="Kronmiller B."/>
            <person name="Carlson J."/>
            <person name="Svirskas R."/>
            <person name="Patel S."/>
            <person name="Frise E."/>
            <person name="Wheeler D.A."/>
            <person name="Lewis S.E."/>
            <person name="Rubin G.M."/>
            <person name="Ashburner M."/>
            <person name="Celniker S.E."/>
        </authorList>
    </citation>
    <scope>NUCLEOTIDE SEQUENCE [LARGE SCALE GENOMIC DNA]</scope>
    <source>
        <strain evidence="4">Berkeley</strain>
    </source>
</reference>
<dbReference type="Proteomes" id="UP000000803">
    <property type="component" value="Chromosome X"/>
</dbReference>
<dbReference type="EMBL" id="AE014298">
    <property type="protein sequence ID" value="AFH07441.1"/>
    <property type="molecule type" value="Genomic_DNA"/>
</dbReference>
<evidence type="ECO:0000256" key="1">
    <source>
        <dbReference type="SAM" id="MobiDB-lite"/>
    </source>
</evidence>
<reference evidence="2 4" key="5">
    <citation type="journal article" date="2002" name="Genome Biol.">
        <title>Heterochromatic sequences in a Drosophila whole-genome shotgun assembly.</title>
        <authorList>
            <person name="Hoskins R.A."/>
            <person name="Smith C.D."/>
            <person name="Carlson J.W."/>
            <person name="Carvalho A.B."/>
            <person name="Halpern A."/>
            <person name="Kaminker J.S."/>
            <person name="Kennedy C."/>
            <person name="Mungall C.J."/>
            <person name="Sullivan B.A."/>
            <person name="Sutton G.G."/>
            <person name="Yasuhara J.C."/>
            <person name="Wakimoto B.T."/>
            <person name="Myers E.W."/>
            <person name="Celniker S.E."/>
            <person name="Rubin G.M."/>
            <person name="Karpen G.H."/>
        </authorList>
    </citation>
    <scope>NUCLEOTIDE SEQUENCE [LARGE SCALE GENOMIC DNA]</scope>
    <source>
        <strain evidence="4">Berkeley</strain>
    </source>
</reference>
<dbReference type="Bgee" id="FBgn0030892">
    <property type="expression patterns" value="Expressed in adult Malpighian tubule bar-shaped cell of initial segment in Malpighian tubule and 197 other cell types or tissues"/>
</dbReference>
<proteinExistence type="predicted"/>
<dbReference type="CTD" id="54823"/>
<reference evidence="2 4" key="8">
    <citation type="journal article" date="2007" name="Science">
        <title>Sequence finishing and mapping of Drosophila melanogaster heterochromatin.</title>
        <authorList>
            <person name="Hoskins R.A."/>
            <person name="Carlson J.W."/>
            <person name="Kennedy C."/>
            <person name="Acevedo D."/>
            <person name="Evans-Holm M."/>
            <person name="Frise E."/>
            <person name="Wan K.H."/>
            <person name="Park S."/>
            <person name="Mendez-Lago M."/>
            <person name="Rossi F."/>
            <person name="Villasante A."/>
            <person name="Dimitri P."/>
            <person name="Karpen G.H."/>
            <person name="Celniker S.E."/>
        </authorList>
    </citation>
    <scope>NUCLEOTIDE SEQUENCE [LARGE SCALE GENOMIC DNA]</scope>
    <source>
        <strain evidence="4">Berkeley</strain>
    </source>
</reference>
<dbReference type="ExpressionAtlas" id="M9NFB4">
    <property type="expression patterns" value="baseline and differential"/>
</dbReference>
<reference evidence="2 4" key="3">
    <citation type="journal article" date="2002" name="Genome Biol.">
        <title>Annotation of the Drosophila melanogaster euchromatic genome: a systematic review.</title>
        <authorList>
            <person name="Misra S."/>
            <person name="Crosby M.A."/>
            <person name="Mungall C.J."/>
            <person name="Matthews B.B."/>
            <person name="Campbell K.S."/>
            <person name="Hradecky P."/>
            <person name="Huang Y."/>
            <person name="Kaminker J.S."/>
            <person name="Millburn G.H."/>
            <person name="Prochnik S.E."/>
            <person name="Smith C.D."/>
            <person name="Tupy J.L."/>
            <person name="Whitfied E.J."/>
            <person name="Bayraktaroglu L."/>
            <person name="Berman B.P."/>
            <person name="Bettencourt B.R."/>
            <person name="Celniker S.E."/>
            <person name="de Grey A.D."/>
            <person name="Drysdale R.A."/>
            <person name="Harris N.L."/>
            <person name="Richter J."/>
            <person name="Russo S."/>
            <person name="Schroeder A.J."/>
            <person name="Shu S.Q."/>
            <person name="Stapleton M."/>
            <person name="Yamada C."/>
            <person name="Ashburner M."/>
            <person name="Gelbart W.M."/>
            <person name="Rubin G.M."/>
            <person name="Lewis S.E."/>
        </authorList>
    </citation>
    <scope>GENOME REANNOTATION</scope>
    <source>
        <strain evidence="4">Berkeley</strain>
    </source>
</reference>
<dbReference type="FlyBase" id="FBgn0030892">
    <property type="gene designation" value="Swt1"/>
</dbReference>
<keyword evidence="4" id="KW-1185">Reference proteome</keyword>
<reference evidence="2 4" key="7">
    <citation type="journal article" date="2007" name="Science">
        <title>The Release 5.1 annotation of Drosophila melanogaster heterochromatin.</title>
        <authorList>
            <person name="Smith C.D."/>
            <person name="Shu S."/>
            <person name="Mungall C.J."/>
            <person name="Karpen G.H."/>
        </authorList>
    </citation>
    <scope>NUCLEOTIDE SEQUENCE [LARGE SCALE GENOMIC DNA]</scope>
    <source>
        <strain evidence="4">Berkeley</strain>
    </source>
</reference>
<feature type="compositionally biased region" description="Polar residues" evidence="1">
    <location>
        <begin position="31"/>
        <end position="41"/>
    </location>
</feature>
<reference evidence="2 4" key="11">
    <citation type="journal article" date="2015" name="Genome Res.">
        <title>The Release 6 reference sequence of the Drosophila melanogaster genome.</title>
        <authorList>
            <person name="Hoskins R.A."/>
            <person name="Carlson J.W."/>
            <person name="Wan K.H."/>
            <person name="Park S."/>
            <person name="Mendez I."/>
            <person name="Galle S.E."/>
            <person name="Booth B.W."/>
            <person name="Pfeiffer B.D."/>
            <person name="George R.A."/>
            <person name="Svirskas R."/>
            <person name="Krzywinski M."/>
            <person name="Schein J."/>
            <person name="Accardo M.C."/>
            <person name="Damia E."/>
            <person name="Messina G."/>
            <person name="Mendez-Lago M."/>
            <person name="de Pablos B."/>
            <person name="Demakova O.V."/>
            <person name="Andreyeva E.N."/>
            <person name="Boldyreva L.V."/>
            <person name="Marra M."/>
            <person name="Carvalho A.B."/>
            <person name="Dimitri P."/>
            <person name="Villasante A."/>
            <person name="Zhimulev I.F."/>
            <person name="Rubin G.M."/>
            <person name="Karpen G.H."/>
            <person name="Celniker S.E."/>
        </authorList>
    </citation>
    <scope>NUCLEOTIDE SEQUENCE [LARGE SCALE GENOMIC DNA]</scope>
    <source>
        <strain evidence="4">Berkeley</strain>
    </source>
</reference>
<evidence type="ECO:0000313" key="4">
    <source>
        <dbReference type="Proteomes" id="UP000000803"/>
    </source>
</evidence>
<dbReference type="DNASU" id="32788"/>
<dbReference type="OrthoDB" id="548295at2759"/>
<dbReference type="HOGENOM" id="CLU_1679770_0_0_1"/>
<evidence type="ECO:0000313" key="3">
    <source>
        <dbReference type="FlyBase" id="FBgn0030892"/>
    </source>
</evidence>
<reference evidence="2 4" key="1">
    <citation type="journal article" date="2000" name="Science">
        <title>The genome sequence of Drosophila melanogaster.</title>
        <authorList>
            <person name="Adams M.D."/>
            <person name="Celniker S.E."/>
            <person name="Holt R.A."/>
            <person name="Evans C.A."/>
            <person name="Gocayne J.D."/>
            <person name="Amanatides P.G."/>
            <person name="Scherer S.E."/>
            <person name="Li P.W."/>
            <person name="Hoskins R.A."/>
            <person name="Galle R.F."/>
            <person name="George R.A."/>
            <person name="Lewis S.E."/>
            <person name="Richards S."/>
            <person name="Ashburner M."/>
            <person name="Henderson S.N."/>
            <person name="Sutton G.G."/>
            <person name="Wortman J.R."/>
            <person name="Yandell M.D."/>
            <person name="Zhang Q."/>
            <person name="Chen L.X."/>
            <person name="Brandon R.C."/>
            <person name="Rogers Y.H."/>
            <person name="Blazej R.G."/>
            <person name="Champe M."/>
            <person name="Pfeiffer B.D."/>
            <person name="Wan K.H."/>
            <person name="Doyle C."/>
            <person name="Baxter E.G."/>
            <person name="Helt G."/>
            <person name="Nelson C.R."/>
            <person name="Gabor G.L."/>
            <person name="Abril J.F."/>
            <person name="Agbayani A."/>
            <person name="An H.J."/>
            <person name="Andrews-Pfannkoch C."/>
            <person name="Baldwin D."/>
            <person name="Ballew R.M."/>
            <person name="Basu A."/>
            <person name="Baxendale J."/>
            <person name="Bayraktaroglu L."/>
            <person name="Beasley E.M."/>
            <person name="Beeson K.Y."/>
            <person name="Benos P.V."/>
            <person name="Berman B.P."/>
            <person name="Bhandari D."/>
            <person name="Bolshakov S."/>
            <person name="Borkova D."/>
            <person name="Botchan M.R."/>
            <person name="Bouck J."/>
            <person name="Brokstein P."/>
            <person name="Brottier P."/>
            <person name="Burtis K.C."/>
            <person name="Busam D.A."/>
            <person name="Butler H."/>
            <person name="Cadieu E."/>
            <person name="Center A."/>
            <person name="Chandra I."/>
            <person name="Cherry J.M."/>
            <person name="Cawley S."/>
            <person name="Dahlke C."/>
            <person name="Davenport L.B."/>
            <person name="Davies P."/>
            <person name="de Pablos B."/>
            <person name="Delcher A."/>
            <person name="Deng Z."/>
            <person name="Mays A.D."/>
            <person name="Dew I."/>
            <person name="Dietz S.M."/>
            <person name="Dodson K."/>
            <person name="Doup L.E."/>
            <person name="Downes M."/>
            <person name="Dugan-Rocha S."/>
            <person name="Dunkov B.C."/>
            <person name="Dunn P."/>
            <person name="Durbin K.J."/>
            <person name="Evangelista C.C."/>
            <person name="Ferraz C."/>
            <person name="Ferriera S."/>
            <person name="Fleischmann W."/>
            <person name="Fosler C."/>
            <person name="Gabrielian A.E."/>
            <person name="Garg N.S."/>
            <person name="Gelbart W.M."/>
            <person name="Glasser K."/>
            <person name="Glodek A."/>
            <person name="Gong F."/>
            <person name="Gorrell J.H."/>
            <person name="Gu Z."/>
            <person name="Guan P."/>
            <person name="Harris M."/>
            <person name="Harris N.L."/>
            <person name="Harvey D."/>
            <person name="Heiman T.J."/>
            <person name="Hernandez J.R."/>
            <person name="Houck J."/>
            <person name="Hostin D."/>
            <person name="Houston K.A."/>
            <person name="Howland T.J."/>
            <person name="Wei M.H."/>
            <person name="Ibegwam C."/>
            <person name="Jalali M."/>
            <person name="Kalush F."/>
            <person name="Karpen G.H."/>
            <person name="Ke Z."/>
            <person name="Kennison J.A."/>
            <person name="Ketchum K.A."/>
            <person name="Kimmel B.E."/>
            <person name="Kodira C.D."/>
            <person name="Kraft C."/>
            <person name="Kravitz S."/>
            <person name="Kulp D."/>
            <person name="Lai Z."/>
            <person name="Lasko P."/>
            <person name="Lei Y."/>
            <person name="Levitsky A.A."/>
            <person name="Li J."/>
            <person name="Li Z."/>
            <person name="Liang Y."/>
            <person name="Lin X."/>
            <person name="Liu X."/>
            <person name="Mattei B."/>
            <person name="McIntosh T.C."/>
            <person name="McLeod M.P."/>
            <person name="McPherson D."/>
            <person name="Merkulov G."/>
            <person name="Milshina N.V."/>
            <person name="Mobarry C."/>
            <person name="Morris J."/>
            <person name="Moshrefi A."/>
            <person name="Mount S.M."/>
            <person name="Moy M."/>
            <person name="Murphy B."/>
            <person name="Murphy L."/>
            <person name="Muzny D.M."/>
            <person name="Nelson D.L."/>
            <person name="Nelson D.R."/>
            <person name="Nelson K.A."/>
            <person name="Nixon K."/>
            <person name="Nusskern D.R."/>
            <person name="Pacleb J.M."/>
            <person name="Palazzolo M."/>
            <person name="Pittman G.S."/>
            <person name="Pan S."/>
            <person name="Pollard J."/>
            <person name="Puri V."/>
            <person name="Reese M.G."/>
            <person name="Reinert K."/>
            <person name="Remington K."/>
            <person name="Saunders R.D."/>
            <person name="Scheeler F."/>
            <person name="Shen H."/>
            <person name="Shue B.C."/>
            <person name="Siden-Kiamos I."/>
            <person name="Simpson M."/>
            <person name="Skupski M.P."/>
            <person name="Smith T."/>
            <person name="Spier E."/>
            <person name="Spradling A.C."/>
            <person name="Stapleton M."/>
            <person name="Strong R."/>
            <person name="Sun E."/>
            <person name="Svirskas R."/>
            <person name="Tector C."/>
            <person name="Turner R."/>
            <person name="Venter E."/>
            <person name="Wang A.H."/>
            <person name="Wang X."/>
            <person name="Wang Z.Y."/>
            <person name="Wassarman D.A."/>
            <person name="Weinstock G.M."/>
            <person name="Weissenbach J."/>
            <person name="Williams S.M."/>
            <person name="WoodageT"/>
            <person name="Worley K.C."/>
            <person name="Wu D."/>
            <person name="Yang S."/>
            <person name="Yao Q.A."/>
            <person name="Ye J."/>
            <person name="Yeh R.F."/>
            <person name="Zaveri J.S."/>
            <person name="Zhan M."/>
            <person name="Zhang G."/>
            <person name="Zhao Q."/>
            <person name="Zheng L."/>
            <person name="Zheng X.H."/>
            <person name="Zhong F.N."/>
            <person name="Zhong W."/>
            <person name="Zhou X."/>
            <person name="Zhu S."/>
            <person name="Zhu X."/>
            <person name="Smith H.O."/>
            <person name="Gibbs R.A."/>
            <person name="Myers E.W."/>
            <person name="Rubin G.M."/>
            <person name="Venter J.C."/>
        </authorList>
    </citation>
    <scope>NUCLEOTIDE SEQUENCE [LARGE SCALE GENOMIC DNA]</scope>
    <source>
        <strain evidence="4">Berkeley</strain>
    </source>
</reference>
<reference evidence="2 4" key="10">
    <citation type="journal article" date="2015" name="G3 (Bethesda)">
        <title>Gene Model Annotations for Drosophila melanogaster: The Rule-Benders.</title>
        <authorList>
            <consortium name="FlyBase Consortium"/>
            <person name="Crosby M.A."/>
            <person name="Gramates L.S."/>
            <person name="Dos Santos G."/>
            <person name="Matthews B.B."/>
            <person name="St Pierre S.E."/>
            <person name="Zhou P."/>
            <person name="Schroeder A.J."/>
            <person name="Falls K."/>
            <person name="Emmert D.B."/>
            <person name="Russo S.M."/>
            <person name="Gelbart W.M."/>
            <person name="null"/>
        </authorList>
    </citation>
    <scope>NUCLEOTIDE SEQUENCE [LARGE SCALE GENOMIC DNA]</scope>
    <source>
        <strain evidence="4">Berkeley</strain>
    </source>
</reference>
<dbReference type="KEGG" id="dme:Dmel_CG7206"/>
<reference evidence="2 4" key="2">
    <citation type="journal article" date="2002" name="Genome Biol.">
        <title>Finishing a whole-genome shotgun: release 3 of the Drosophila melanogaster euchromatic genome sequence.</title>
        <authorList>
            <person name="Celniker S.E."/>
            <person name="Wheeler D.A."/>
            <person name="Kronmiller B."/>
            <person name="Carlson J.W."/>
            <person name="Halpern A."/>
            <person name="Patel S."/>
            <person name="Adams M."/>
            <person name="Champe M."/>
            <person name="Dugan S.P."/>
            <person name="Frise E."/>
            <person name="Hodgson A."/>
            <person name="George R.A."/>
            <person name="Hoskins R.A."/>
            <person name="Laverty T."/>
            <person name="Muzny D.M."/>
            <person name="Nelson C.R."/>
            <person name="Pacleb J.M."/>
            <person name="Park S."/>
            <person name="Pfeiffer B.D."/>
            <person name="Richards S."/>
            <person name="Sodergren E.J."/>
            <person name="Svirskas R."/>
            <person name="Tabor P.E."/>
            <person name="Wan K."/>
            <person name="Stapleton M."/>
            <person name="Sutton G.G."/>
            <person name="Venter C."/>
            <person name="Weinstock G."/>
            <person name="Scherer S.E."/>
            <person name="Myers E.W."/>
            <person name="Gibbs R.A."/>
            <person name="Rubin G.M."/>
        </authorList>
    </citation>
    <scope>NUCLEOTIDE SEQUENCE [LARGE SCALE GENOMIC DNA]</scope>
    <source>
        <strain evidence="4">Berkeley</strain>
    </source>
</reference>
<evidence type="ECO:0000313" key="2">
    <source>
        <dbReference type="EMBL" id="AFH07441.1"/>
    </source>
</evidence>
<reference evidence="2 4" key="9">
    <citation type="journal article" date="2015" name="G3 (Bethesda)">
        <title>Gene Model Annotations for Drosophila melanogaster: Impact of High-Throughput Data.</title>
        <authorList>
            <consortium name="FlyBase Consortium"/>
            <person name="Matthews B.B."/>
            <person name="Dos Santos G."/>
            <person name="Crosby M.A."/>
            <person name="Emmert D.B."/>
            <person name="St Pierre S.E."/>
            <person name="Gramates L.S."/>
            <person name="Zhou P."/>
            <person name="Schroeder A.J."/>
            <person name="Falls K."/>
            <person name="Strelets V."/>
            <person name="Russo S.M."/>
            <person name="Gelbart W.M."/>
            <person name="null"/>
        </authorList>
    </citation>
    <scope>NUCLEOTIDE SEQUENCE [LARGE SCALE GENOMIC DNA]</scope>
    <source>
        <strain evidence="4">Berkeley</strain>
    </source>
</reference>
<feature type="region of interest" description="Disordered" evidence="1">
    <location>
        <begin position="1"/>
        <end position="91"/>
    </location>
</feature>
<reference evidence="2 4" key="6">
    <citation type="journal article" date="2005" name="PLoS Comput. Biol.">
        <title>Combined evidence annotation of transposable elements in genome sequences.</title>
        <authorList>
            <person name="Quesneville H."/>
            <person name="Bergman C.M."/>
            <person name="Andrieu O."/>
            <person name="Autard D."/>
            <person name="Nouaud D."/>
            <person name="Ashburner M."/>
            <person name="Anxolabehere D."/>
        </authorList>
    </citation>
    <scope>NUCLEOTIDE SEQUENCE [LARGE SCALE GENOMIC DNA]</scope>
    <source>
        <strain evidence="4">Berkeley</strain>
    </source>
</reference>
<feature type="compositionally biased region" description="Low complexity" evidence="1">
    <location>
        <begin position="72"/>
        <end position="85"/>
    </location>
</feature>
<dbReference type="VEuPathDB" id="VectorBase:FBgn0030892"/>
<protein>
    <submittedName>
        <fullName evidence="2">Swt1 RNA endoribonuclease, isoform C</fullName>
    </submittedName>
</protein>
<sequence>MSLGGESKHTPKSSNLRPLDDDQLVRIISTPRPSNGVSQHPAQDRLKRLQGQLKRVQDNEKEQGTTKRITHSSSASRRSSASTSTPQRLLKFPPKVAMNAWEKPKALVDANRLKAGRTQTGECPVHIVTHIPCSPYRLPSLPASHAVKSFAAAEAAI</sequence>
<feature type="compositionally biased region" description="Basic and acidic residues" evidence="1">
    <location>
        <begin position="55"/>
        <end position="65"/>
    </location>
</feature>
<dbReference type="RefSeq" id="NP_001245728.1">
    <property type="nucleotide sequence ID" value="NM_001258799.1"/>
</dbReference>
<dbReference type="AlphaFoldDB" id="M9NFB4"/>
<dbReference type="SMR" id="M9NFB4"/>
<organism evidence="2 4">
    <name type="scientific">Drosophila melanogaster</name>
    <name type="common">Fruit fly</name>
    <dbReference type="NCBI Taxonomy" id="7227"/>
    <lineage>
        <taxon>Eukaryota</taxon>
        <taxon>Metazoa</taxon>
        <taxon>Ecdysozoa</taxon>
        <taxon>Arthropoda</taxon>
        <taxon>Hexapoda</taxon>
        <taxon>Insecta</taxon>
        <taxon>Pterygota</taxon>
        <taxon>Neoptera</taxon>
        <taxon>Endopterygota</taxon>
        <taxon>Diptera</taxon>
        <taxon>Brachycera</taxon>
        <taxon>Muscomorpha</taxon>
        <taxon>Ephydroidea</taxon>
        <taxon>Drosophilidae</taxon>
        <taxon>Drosophila</taxon>
        <taxon>Sophophora</taxon>
    </lineage>
</organism>
<name>M9NFB4_DROME</name>
<dbReference type="GeneID" id="32788"/>
<gene>
    <name evidence="2 3" type="primary">Swt1</name>
    <name evidence="2" type="synonym">Dmel\CG7206</name>
    <name evidence="2" type="synonym">DmSwt1</name>
    <name evidence="2 3" type="ORF">CG7206</name>
    <name evidence="2" type="ORF">Dmel_CG7206</name>
</gene>
<accession>M9NFB4</accession>